<dbReference type="Proteomes" id="UP000594681">
    <property type="component" value="Chromosome"/>
</dbReference>
<dbReference type="InterPro" id="IPR010982">
    <property type="entry name" value="Lambda_DNA-bd_dom_sf"/>
</dbReference>
<accession>A0A7T0KDE4</accession>
<gene>
    <name evidence="2" type="ORF">G7Y31_09275</name>
</gene>
<dbReference type="PROSITE" id="PS50943">
    <property type="entry name" value="HTH_CROC1"/>
    <property type="match status" value="1"/>
</dbReference>
<evidence type="ECO:0000313" key="3">
    <source>
        <dbReference type="Proteomes" id="UP000594681"/>
    </source>
</evidence>
<dbReference type="CDD" id="cd00093">
    <property type="entry name" value="HTH_XRE"/>
    <property type="match status" value="1"/>
</dbReference>
<dbReference type="SMART" id="SM00530">
    <property type="entry name" value="HTH_XRE"/>
    <property type="match status" value="1"/>
</dbReference>
<name>A0A7T0KDE4_9CORY</name>
<dbReference type="InterPro" id="IPR001387">
    <property type="entry name" value="Cro/C1-type_HTH"/>
</dbReference>
<protein>
    <submittedName>
        <fullName evidence="2">Helix-turn-helix transcriptional regulator</fullName>
    </submittedName>
</protein>
<dbReference type="AlphaFoldDB" id="A0A7T0KDE4"/>
<dbReference type="Pfam" id="PF01381">
    <property type="entry name" value="HTH_3"/>
    <property type="match status" value="1"/>
</dbReference>
<organism evidence="2 3">
    <name type="scientific">Corynebacterium lizhenjunii</name>
    <dbReference type="NCBI Taxonomy" id="2709394"/>
    <lineage>
        <taxon>Bacteria</taxon>
        <taxon>Bacillati</taxon>
        <taxon>Actinomycetota</taxon>
        <taxon>Actinomycetes</taxon>
        <taxon>Mycobacteriales</taxon>
        <taxon>Corynebacteriaceae</taxon>
        <taxon>Corynebacterium</taxon>
    </lineage>
</organism>
<dbReference type="RefSeq" id="WP_165009787.1">
    <property type="nucleotide sequence ID" value="NZ_CP064954.1"/>
</dbReference>
<reference evidence="2 3" key="1">
    <citation type="submission" date="2020-11" db="EMBL/GenBank/DDBJ databases">
        <title>Corynebacterium sp. ZJ-599.</title>
        <authorList>
            <person name="Zhou J."/>
        </authorList>
    </citation>
    <scope>NUCLEOTIDE SEQUENCE [LARGE SCALE GENOMIC DNA]</scope>
    <source>
        <strain evidence="2 3">ZJ-599</strain>
    </source>
</reference>
<proteinExistence type="predicted"/>
<evidence type="ECO:0000313" key="2">
    <source>
        <dbReference type="EMBL" id="QPK78725.1"/>
    </source>
</evidence>
<sequence>MTYSVPSQASLLAWITYGESFAGILRQVRVRRQISQQILAELSGVSRSQISNLERTDRFVDPTLSTVYKLAQALEVPPAVLLPGVGELVTPLCAGMAQEGGREEAAVLHPEHVAPFPASYVEQRRRDQRLASQWQQRREWKRPVQRQV</sequence>
<evidence type="ECO:0000259" key="1">
    <source>
        <dbReference type="PROSITE" id="PS50943"/>
    </source>
</evidence>
<dbReference type="SUPFAM" id="SSF47413">
    <property type="entry name" value="lambda repressor-like DNA-binding domains"/>
    <property type="match status" value="1"/>
</dbReference>
<dbReference type="KEGG" id="cliz:G7Y31_09275"/>
<keyword evidence="3" id="KW-1185">Reference proteome</keyword>
<feature type="domain" description="HTH cro/C1-type" evidence="1">
    <location>
        <begin position="25"/>
        <end position="81"/>
    </location>
</feature>
<dbReference type="EMBL" id="CP064954">
    <property type="protein sequence ID" value="QPK78725.1"/>
    <property type="molecule type" value="Genomic_DNA"/>
</dbReference>
<dbReference type="GO" id="GO:0003677">
    <property type="term" value="F:DNA binding"/>
    <property type="evidence" value="ECO:0007669"/>
    <property type="project" value="InterPro"/>
</dbReference>
<dbReference type="Gene3D" id="1.10.260.40">
    <property type="entry name" value="lambda repressor-like DNA-binding domains"/>
    <property type="match status" value="1"/>
</dbReference>